<evidence type="ECO:0000313" key="4">
    <source>
        <dbReference type="Proteomes" id="UP000694557"/>
    </source>
</evidence>
<keyword evidence="4" id="KW-1185">Reference proteome</keyword>
<dbReference type="PROSITE" id="PS00028">
    <property type="entry name" value="ZINC_FINGER_C2H2_1"/>
    <property type="match status" value="2"/>
</dbReference>
<protein>
    <recommendedName>
        <fullName evidence="2">Reverse transcriptase domain-containing protein</fullName>
    </recommendedName>
</protein>
<evidence type="ECO:0000259" key="2">
    <source>
        <dbReference type="PROSITE" id="PS50878"/>
    </source>
</evidence>
<dbReference type="SMART" id="SM00355">
    <property type="entry name" value="ZnF_C2H2"/>
    <property type="match status" value="2"/>
</dbReference>
<accession>A0A8C7INA6</accession>
<dbReference type="Pfam" id="PF00078">
    <property type="entry name" value="RVT_1"/>
    <property type="match status" value="1"/>
</dbReference>
<sequence length="1278" mass="141696">MSSIHFPTQSVQTGGSNLDPRMLPQGHGREEQSLEERIEREKLQAKIRSQTSERKKKKCKTKHCLEMKGLWNSGPKGEKSPPRKRGICETVSFQDTSQASDPDPPNDLKERRDVGSVASQCVGEIKTPALASWDGGRDVVMPPQPVHTVENSKEASTLASHSIVPTGAQLFLLPVRDVICGRCGRALSTIGSTVKHFAVVHPEVQVLFGCRACGKSSENSHSISCHIPKCRGVVETRMELDSDHICGHCPARFATAVGLTQHKRHRHIAIYCMEKERGQTVGMKKIQWIENKKKGVERRKLTLLSDKLAGMNSTSRQATDSQATDSTVEGARLIRRELRYGKVQNDALQEATEELLPKPGTPPTPQTGLRGILRGALTREATYEGVQIGEVKLSLRGVEQDPTLLASSALELQRLLGGGAGSRARLNQSRERRPALPSEGMGETKTTEYHRIQLLYENNRSRLGEYILDGNVGGTAASPPLEVALAFKSRWEVTESYHGLGQFCSREVADNRVFQSLISAAEVGENLKAIKNGTAAGPDGITKKGIKDWDPSGAKLAVTFSTWLTAGTLPEPFKKCRTTLIPKTSDPVLLTQEAGWRPLTIGSLVLRLYSRILTHRLARACPISPRQRGFISSPGCSENLMILGGLIKRSRREGEMLAVVLVDFARAFDSVSHLHILEALGQRGLDEHIIGIVKDAYTGVTTSIKVNEERFPPVGIRVGVKQGDPMSPLLFNLALNPLIDTLERYGLGYELDDQQITTLAFADDLVLVSGSWAGMAHNILILEEFCNRTGLRIQPGKCHGFLTQKTRRARLINLCEPWIMCGERLHMVGPEESVAYLGMRVSPWYGIMEPEPVERLRNWIRSIGRSPLKPSQKVKMLSVYAIPRMVYRADHGGLGPRILEVLDGMIRKAVKVWLHLPQCTCDGLLYSKCQDGGLGIVKLACHIPSIQVRRVYRLWHSDDAVTRIVTRRTVVRKEYLGMWLRAGGEGASLPPLEEERGSAVQGTDPAGSVRPSYPGSPSWRQAEYLKWQNLTSQGIGVQAFGGDKNSNHWLANPETLGSRERHYIAGLQLRANVYPTREALSRGRMDRTSVCRHCLLGTESCSHILGQCPAVKDSRIRRHHNLCELLANEAESAGWIVTREMCCRTRAGALRRPDLVFVKNENALVVDVTVRYEMAYDTLMVAAAEKVARYKPITLNVMAALKVKKVKVFGFPLGARGKWPDGNGRLLRALGVSRSRERRLAKLFSRRTLLYSLDVLRDFYRLGEEAVDSDDESEDSHP</sequence>
<name>A0A8C7INA6_ONCKI</name>
<reference evidence="3" key="2">
    <citation type="submission" date="2025-09" db="UniProtKB">
        <authorList>
            <consortium name="Ensembl"/>
        </authorList>
    </citation>
    <scope>IDENTIFICATION</scope>
</reference>
<dbReference type="InterPro" id="IPR013087">
    <property type="entry name" value="Znf_C2H2_type"/>
</dbReference>
<feature type="region of interest" description="Disordered" evidence="1">
    <location>
        <begin position="989"/>
        <end position="1015"/>
    </location>
</feature>
<dbReference type="Ensembl" id="ENSOKIT00005080667.1">
    <property type="protein sequence ID" value="ENSOKIP00005075727.1"/>
    <property type="gene ID" value="ENSOKIG00005032679.1"/>
</dbReference>
<feature type="region of interest" description="Disordered" evidence="1">
    <location>
        <begin position="421"/>
        <end position="445"/>
    </location>
</feature>
<dbReference type="Proteomes" id="UP000694557">
    <property type="component" value="Unassembled WGS sequence"/>
</dbReference>
<feature type="domain" description="Reverse transcriptase" evidence="2">
    <location>
        <begin position="562"/>
        <end position="841"/>
    </location>
</feature>
<feature type="region of interest" description="Disordered" evidence="1">
    <location>
        <begin position="1"/>
        <end position="112"/>
    </location>
</feature>
<feature type="compositionally biased region" description="Polar residues" evidence="1">
    <location>
        <begin position="1"/>
        <end position="16"/>
    </location>
</feature>
<feature type="compositionally biased region" description="Polar residues" evidence="1">
    <location>
        <begin position="91"/>
        <end position="100"/>
    </location>
</feature>
<evidence type="ECO:0000256" key="1">
    <source>
        <dbReference type="SAM" id="MobiDB-lite"/>
    </source>
</evidence>
<dbReference type="CDD" id="cd01650">
    <property type="entry name" value="RT_nLTR_like"/>
    <property type="match status" value="1"/>
</dbReference>
<dbReference type="PANTHER" id="PTHR19446">
    <property type="entry name" value="REVERSE TRANSCRIPTASES"/>
    <property type="match status" value="1"/>
</dbReference>
<dbReference type="PROSITE" id="PS50878">
    <property type="entry name" value="RT_POL"/>
    <property type="match status" value="1"/>
</dbReference>
<feature type="compositionally biased region" description="Basic and acidic residues" evidence="1">
    <location>
        <begin position="27"/>
        <end position="44"/>
    </location>
</feature>
<dbReference type="AlphaFoldDB" id="A0A8C7INA6"/>
<dbReference type="InterPro" id="IPR000477">
    <property type="entry name" value="RT_dom"/>
</dbReference>
<evidence type="ECO:0000313" key="3">
    <source>
        <dbReference type="Ensembl" id="ENSOKIP00005075727.1"/>
    </source>
</evidence>
<reference evidence="3" key="1">
    <citation type="submission" date="2025-08" db="UniProtKB">
        <authorList>
            <consortium name="Ensembl"/>
        </authorList>
    </citation>
    <scope>IDENTIFICATION</scope>
</reference>
<dbReference type="InterPro" id="IPR043502">
    <property type="entry name" value="DNA/RNA_pol_sf"/>
</dbReference>
<dbReference type="GeneTree" id="ENSGT00400000024060"/>
<dbReference type="SUPFAM" id="SSF56672">
    <property type="entry name" value="DNA/RNA polymerases"/>
    <property type="match status" value="1"/>
</dbReference>
<organism evidence="3 4">
    <name type="scientific">Oncorhynchus kisutch</name>
    <name type="common">Coho salmon</name>
    <name type="synonym">Salmo kisutch</name>
    <dbReference type="NCBI Taxonomy" id="8019"/>
    <lineage>
        <taxon>Eukaryota</taxon>
        <taxon>Metazoa</taxon>
        <taxon>Chordata</taxon>
        <taxon>Craniata</taxon>
        <taxon>Vertebrata</taxon>
        <taxon>Euteleostomi</taxon>
        <taxon>Actinopterygii</taxon>
        <taxon>Neopterygii</taxon>
        <taxon>Teleostei</taxon>
        <taxon>Protacanthopterygii</taxon>
        <taxon>Salmoniformes</taxon>
        <taxon>Salmonidae</taxon>
        <taxon>Salmoninae</taxon>
        <taxon>Oncorhynchus</taxon>
    </lineage>
</organism>
<proteinExistence type="predicted"/>